<dbReference type="AlphaFoldDB" id="A0A2A7NA53"/>
<dbReference type="GO" id="GO:0008948">
    <property type="term" value="F:oxaloacetate decarboxylase activity"/>
    <property type="evidence" value="ECO:0007669"/>
    <property type="project" value="UniProtKB-EC"/>
</dbReference>
<organism evidence="15 16">
    <name type="scientific">Mycolicibacterium agri</name>
    <name type="common">Mycobacterium agri</name>
    <dbReference type="NCBI Taxonomy" id="36811"/>
    <lineage>
        <taxon>Bacteria</taxon>
        <taxon>Bacillati</taxon>
        <taxon>Actinomycetota</taxon>
        <taxon>Actinomycetes</taxon>
        <taxon>Mycobacteriales</taxon>
        <taxon>Mycobacteriaceae</taxon>
        <taxon>Mycolicibacterium</taxon>
    </lineage>
</organism>
<keyword evidence="16" id="KW-1185">Reference proteome</keyword>
<dbReference type="Pfam" id="PF03737">
    <property type="entry name" value="RraA-like"/>
    <property type="match status" value="1"/>
</dbReference>
<evidence type="ECO:0000256" key="12">
    <source>
        <dbReference type="ARBA" id="ARBA00047973"/>
    </source>
</evidence>
<dbReference type="EC" id="4.1.3.17" evidence="5"/>
<dbReference type="GO" id="GO:0046872">
    <property type="term" value="F:metal ion binding"/>
    <property type="evidence" value="ECO:0007669"/>
    <property type="project" value="UniProtKB-KW"/>
</dbReference>
<comment type="subunit">
    <text evidence="4">Homotrimer.</text>
</comment>
<comment type="catalytic activity">
    <reaction evidence="12">
        <text>oxaloacetate + H(+) = pyruvate + CO2</text>
        <dbReference type="Rhea" id="RHEA:15641"/>
        <dbReference type="ChEBI" id="CHEBI:15361"/>
        <dbReference type="ChEBI" id="CHEBI:15378"/>
        <dbReference type="ChEBI" id="CHEBI:16452"/>
        <dbReference type="ChEBI" id="CHEBI:16526"/>
        <dbReference type="EC" id="4.1.1.112"/>
    </reaction>
</comment>
<proteinExistence type="inferred from homology"/>
<sequence length="254" mass="27701">MGDDVGTTRRPGRDTQPQPRRIMTTAPTLTPADLDFLRSVDSPTIANAIERFKVRPLTDGFVGGQVRCAFPELGPMVGRALTVTMRNPGDRPASREGFWRMWEQLEAMAGPTVLMIADHSGAPHRVAYAGEIMTKLARRLGAVGMVTDGGLRDLAEVRALGFHYFMRYPVVSHANFEIATVGEPIELDGQRIETGDLVHGDANGIVLIPWEIVPELPEAVEKVRSAEAADMAFIDGPEFTLGGFKDRRGYGSGK</sequence>
<comment type="function">
    <text evidence="8">Catalyzes the aldol cleavage of 4-hydroxy-4-methyl-2-oxoglutarate (HMG) into 2 molecules of pyruvate. Also contains a secondary oxaloacetate (OAA) decarboxylase activity due to the common pyruvate enolate transition state formed following C-C bond cleavage in the retro-aldol and decarboxylation reactions.</text>
</comment>
<evidence type="ECO:0000256" key="4">
    <source>
        <dbReference type="ARBA" id="ARBA00011233"/>
    </source>
</evidence>
<comment type="catalytic activity">
    <reaction evidence="1">
        <text>4-hydroxy-4-methyl-2-oxoglutarate = 2 pyruvate</text>
        <dbReference type="Rhea" id="RHEA:22748"/>
        <dbReference type="ChEBI" id="CHEBI:15361"/>
        <dbReference type="ChEBI" id="CHEBI:58276"/>
        <dbReference type="EC" id="4.1.3.17"/>
    </reaction>
</comment>
<keyword evidence="13" id="KW-0460">Magnesium</keyword>
<reference evidence="15 16" key="1">
    <citation type="submission" date="2017-10" db="EMBL/GenBank/DDBJ databases">
        <title>The new phylogeny of genus Mycobacterium.</title>
        <authorList>
            <person name="Tortoli E."/>
            <person name="Trovato A."/>
            <person name="Cirillo D.M."/>
        </authorList>
    </citation>
    <scope>NUCLEOTIDE SEQUENCE [LARGE SCALE GENOMIC DNA]</scope>
    <source>
        <strain evidence="15 16">CCUG37673</strain>
    </source>
</reference>
<dbReference type="InterPro" id="IPR005493">
    <property type="entry name" value="RraA/RraA-like"/>
</dbReference>
<gene>
    <name evidence="15" type="ORF">CQY20_07150</name>
</gene>
<dbReference type="CDD" id="cd16841">
    <property type="entry name" value="RraA_family"/>
    <property type="match status" value="1"/>
</dbReference>
<evidence type="ECO:0000256" key="8">
    <source>
        <dbReference type="ARBA" id="ARBA00025046"/>
    </source>
</evidence>
<evidence type="ECO:0000256" key="7">
    <source>
        <dbReference type="ARBA" id="ARBA00016549"/>
    </source>
</evidence>
<dbReference type="Proteomes" id="UP000220914">
    <property type="component" value="Unassembled WGS sequence"/>
</dbReference>
<feature type="binding site" evidence="13">
    <location>
        <position position="152"/>
    </location>
    <ligand>
        <name>substrate</name>
    </ligand>
</feature>
<protein>
    <recommendedName>
        <fullName evidence="7">Putative 4-hydroxy-4-methyl-2-oxoglutarate aldolase</fullName>
        <ecNumber evidence="6">4.1.1.112</ecNumber>
        <ecNumber evidence="5">4.1.3.17</ecNumber>
    </recommendedName>
    <alternativeName>
        <fullName evidence="11">Oxaloacetate decarboxylase</fullName>
    </alternativeName>
    <alternativeName>
        <fullName evidence="9">Regulator of ribonuclease activity homolog</fullName>
    </alternativeName>
    <alternativeName>
        <fullName evidence="10">RraA-like protein</fullName>
    </alternativeName>
</protein>
<dbReference type="Gene3D" id="3.50.30.40">
    <property type="entry name" value="Ribonuclease E inhibitor RraA/RraA-like"/>
    <property type="match status" value="1"/>
</dbReference>
<feature type="region of interest" description="Disordered" evidence="14">
    <location>
        <begin position="1"/>
        <end position="26"/>
    </location>
</feature>
<evidence type="ECO:0000256" key="14">
    <source>
        <dbReference type="SAM" id="MobiDB-lite"/>
    </source>
</evidence>
<dbReference type="InterPro" id="IPR036704">
    <property type="entry name" value="RraA/RraA-like_sf"/>
</dbReference>
<dbReference type="PANTHER" id="PTHR33254:SF4">
    <property type="entry name" value="4-HYDROXY-4-METHYL-2-OXOGLUTARATE ALDOLASE 3-RELATED"/>
    <property type="match status" value="1"/>
</dbReference>
<comment type="similarity">
    <text evidence="3">Belongs to the class II aldolase/RraA-like family.</text>
</comment>
<name>A0A2A7NA53_MYCAG</name>
<dbReference type="EMBL" id="PDCP01000009">
    <property type="protein sequence ID" value="PEG40699.1"/>
    <property type="molecule type" value="Genomic_DNA"/>
</dbReference>
<dbReference type="OrthoDB" id="9805307at2"/>
<dbReference type="PANTHER" id="PTHR33254">
    <property type="entry name" value="4-HYDROXY-4-METHYL-2-OXOGLUTARATE ALDOLASE 3-RELATED"/>
    <property type="match status" value="1"/>
</dbReference>
<evidence type="ECO:0000256" key="6">
    <source>
        <dbReference type="ARBA" id="ARBA00012947"/>
    </source>
</evidence>
<evidence type="ECO:0000256" key="3">
    <source>
        <dbReference type="ARBA" id="ARBA00008621"/>
    </source>
</evidence>
<evidence type="ECO:0000256" key="10">
    <source>
        <dbReference type="ARBA" id="ARBA00030169"/>
    </source>
</evidence>
<accession>A0A2A7NA53</accession>
<evidence type="ECO:0000256" key="9">
    <source>
        <dbReference type="ARBA" id="ARBA00029596"/>
    </source>
</evidence>
<evidence type="ECO:0000256" key="2">
    <source>
        <dbReference type="ARBA" id="ARBA00001968"/>
    </source>
</evidence>
<feature type="binding site" evidence="13">
    <location>
        <position position="153"/>
    </location>
    <ligand>
        <name>Mg(2+)</name>
        <dbReference type="ChEBI" id="CHEBI:18420"/>
    </ligand>
</feature>
<dbReference type="SUPFAM" id="SSF89562">
    <property type="entry name" value="RraA-like"/>
    <property type="match status" value="1"/>
</dbReference>
<evidence type="ECO:0000313" key="15">
    <source>
        <dbReference type="EMBL" id="PEG40699.1"/>
    </source>
</evidence>
<evidence type="ECO:0000256" key="1">
    <source>
        <dbReference type="ARBA" id="ARBA00001342"/>
    </source>
</evidence>
<dbReference type="GO" id="GO:0047443">
    <property type="term" value="F:4-hydroxy-4-methyl-2-oxoglutarate aldolase activity"/>
    <property type="evidence" value="ECO:0007669"/>
    <property type="project" value="UniProtKB-EC"/>
</dbReference>
<evidence type="ECO:0000256" key="13">
    <source>
        <dbReference type="PIRSR" id="PIRSR605493-1"/>
    </source>
</evidence>
<dbReference type="EC" id="4.1.1.112" evidence="6"/>
<comment type="cofactor">
    <cofactor evidence="13">
        <name>Mg(2+)</name>
        <dbReference type="ChEBI" id="CHEBI:18420"/>
    </cofactor>
</comment>
<evidence type="ECO:0000256" key="11">
    <source>
        <dbReference type="ARBA" id="ARBA00032305"/>
    </source>
</evidence>
<keyword evidence="13" id="KW-0479">Metal-binding</keyword>
<comment type="cofactor">
    <cofactor evidence="2">
        <name>a divalent metal cation</name>
        <dbReference type="ChEBI" id="CHEBI:60240"/>
    </cofactor>
</comment>
<feature type="binding site" evidence="13">
    <location>
        <begin position="130"/>
        <end position="133"/>
    </location>
    <ligand>
        <name>substrate</name>
    </ligand>
</feature>
<evidence type="ECO:0000313" key="16">
    <source>
        <dbReference type="Proteomes" id="UP000220914"/>
    </source>
</evidence>
<comment type="caution">
    <text evidence="15">The sequence shown here is derived from an EMBL/GenBank/DDBJ whole genome shotgun (WGS) entry which is preliminary data.</text>
</comment>
<evidence type="ECO:0000256" key="5">
    <source>
        <dbReference type="ARBA" id="ARBA00012213"/>
    </source>
</evidence>